<dbReference type="OrthoDB" id="2629491at2759"/>
<dbReference type="AlphaFoldDB" id="A0A9P5ZIL6"/>
<protein>
    <submittedName>
        <fullName evidence="1">Uncharacterized protein</fullName>
    </submittedName>
</protein>
<keyword evidence="2" id="KW-1185">Reference proteome</keyword>
<dbReference type="Proteomes" id="UP000807025">
    <property type="component" value="Unassembled WGS sequence"/>
</dbReference>
<evidence type="ECO:0000313" key="2">
    <source>
        <dbReference type="Proteomes" id="UP000807025"/>
    </source>
</evidence>
<evidence type="ECO:0000313" key="1">
    <source>
        <dbReference type="EMBL" id="KAF9487049.1"/>
    </source>
</evidence>
<proteinExistence type="predicted"/>
<reference evidence="1" key="1">
    <citation type="submission" date="2020-11" db="EMBL/GenBank/DDBJ databases">
        <authorList>
            <consortium name="DOE Joint Genome Institute"/>
            <person name="Ahrendt S."/>
            <person name="Riley R."/>
            <person name="Andreopoulos W."/>
            <person name="Labutti K."/>
            <person name="Pangilinan J."/>
            <person name="Ruiz-Duenas F.J."/>
            <person name="Barrasa J.M."/>
            <person name="Sanchez-Garcia M."/>
            <person name="Camarero S."/>
            <person name="Miyauchi S."/>
            <person name="Serrano A."/>
            <person name="Linde D."/>
            <person name="Babiker R."/>
            <person name="Drula E."/>
            <person name="Ayuso-Fernandez I."/>
            <person name="Pacheco R."/>
            <person name="Padilla G."/>
            <person name="Ferreira P."/>
            <person name="Barriuso J."/>
            <person name="Kellner H."/>
            <person name="Castanera R."/>
            <person name="Alfaro M."/>
            <person name="Ramirez L."/>
            <person name="Pisabarro A.G."/>
            <person name="Kuo A."/>
            <person name="Tritt A."/>
            <person name="Lipzen A."/>
            <person name="He G."/>
            <person name="Yan M."/>
            <person name="Ng V."/>
            <person name="Cullen D."/>
            <person name="Martin F."/>
            <person name="Rosso M.-N."/>
            <person name="Henrissat B."/>
            <person name="Hibbett D."/>
            <person name="Martinez A.T."/>
            <person name="Grigoriev I.V."/>
        </authorList>
    </citation>
    <scope>NUCLEOTIDE SEQUENCE</scope>
    <source>
        <strain evidence="1">ATCC 90797</strain>
    </source>
</reference>
<feature type="non-terminal residue" evidence="1">
    <location>
        <position position="1"/>
    </location>
</feature>
<comment type="caution">
    <text evidence="1">The sequence shown here is derived from an EMBL/GenBank/DDBJ whole genome shotgun (WGS) entry which is preliminary data.</text>
</comment>
<organism evidence="1 2">
    <name type="scientific">Pleurotus eryngii</name>
    <name type="common">Boletus of the steppes</name>
    <dbReference type="NCBI Taxonomy" id="5323"/>
    <lineage>
        <taxon>Eukaryota</taxon>
        <taxon>Fungi</taxon>
        <taxon>Dikarya</taxon>
        <taxon>Basidiomycota</taxon>
        <taxon>Agaricomycotina</taxon>
        <taxon>Agaricomycetes</taxon>
        <taxon>Agaricomycetidae</taxon>
        <taxon>Agaricales</taxon>
        <taxon>Pleurotineae</taxon>
        <taxon>Pleurotaceae</taxon>
        <taxon>Pleurotus</taxon>
    </lineage>
</organism>
<name>A0A9P5ZIL6_PLEER</name>
<gene>
    <name evidence="1" type="ORF">BDN71DRAFT_1354672</name>
</gene>
<dbReference type="EMBL" id="MU154830">
    <property type="protein sequence ID" value="KAF9487049.1"/>
    <property type="molecule type" value="Genomic_DNA"/>
</dbReference>
<sequence length="67" mass="7588">NQVKYCLKGIIYFGRSHFIARFLDQAKHVWHYSGLDNNGMLTYETDVISSIDLKTCIGMAATIALYA</sequence>
<accession>A0A9P5ZIL6</accession>
<feature type="non-terminal residue" evidence="1">
    <location>
        <position position="67"/>
    </location>
</feature>